<sequence>MSETGTVQVDHHQFLLSTIDADPTDATAEGTLIWTGPGFVCVLTGIANGPATLILDCTADTELRFDDWEAIEETVIETDSPLQVMSLDGDLTEHFLAIAAGRYRVRVHARGRDTHFDLGVTEPTETYLIQLTTTTSQFAGITRLHKIDDAHTVAVTAPTTKQRPQIDAEHIYLLNEGKTYAKVDRFGPEAYAFYARREAFGGRQPTGLALLDLSVKGAASMIAYLDRDLVDEVLALSGPVQQVLIRWCARQAFERAGLTTIPDFRTVLDALDAGATAPPDFANASLLGQRLDTDPQIKLTVVPGFEGIGDLIPQFSAIGVYMYAAVPAIEPWQTLTALHSALCTFGRDYPELIARIRREFLAPM</sequence>
<dbReference type="RefSeq" id="WP_101466933.1">
    <property type="nucleotide sequence ID" value="NZ_PJMW01000002.1"/>
</dbReference>
<keyword evidence="2" id="KW-1185">Reference proteome</keyword>
<proteinExistence type="predicted"/>
<comment type="caution">
    <text evidence="1">The sequence shown here is derived from an EMBL/GenBank/DDBJ whole genome shotgun (WGS) entry which is preliminary data.</text>
</comment>
<protein>
    <submittedName>
        <fullName evidence="1">Uncharacterized protein</fullName>
    </submittedName>
</protein>
<name>A0A2N3VHP9_9NOCA</name>
<reference evidence="1 2" key="1">
    <citation type="submission" date="2017-12" db="EMBL/GenBank/DDBJ databases">
        <title>Sequencing the genomes of 1000 Actinobacteria strains.</title>
        <authorList>
            <person name="Klenk H.-P."/>
        </authorList>
    </citation>
    <scope>NUCLEOTIDE SEQUENCE [LARGE SCALE GENOMIC DNA]</scope>
    <source>
        <strain evidence="1 2">DSM 44489</strain>
    </source>
</reference>
<gene>
    <name evidence="1" type="ORF">ATK86_5596</name>
</gene>
<evidence type="ECO:0000313" key="2">
    <source>
        <dbReference type="Proteomes" id="UP000233766"/>
    </source>
</evidence>
<organism evidence="1 2">
    <name type="scientific">Nocardia fluminea</name>
    <dbReference type="NCBI Taxonomy" id="134984"/>
    <lineage>
        <taxon>Bacteria</taxon>
        <taxon>Bacillati</taxon>
        <taxon>Actinomycetota</taxon>
        <taxon>Actinomycetes</taxon>
        <taxon>Mycobacteriales</taxon>
        <taxon>Nocardiaceae</taxon>
        <taxon>Nocardia</taxon>
    </lineage>
</organism>
<evidence type="ECO:0000313" key="1">
    <source>
        <dbReference type="EMBL" id="PKV81136.1"/>
    </source>
</evidence>
<dbReference type="Proteomes" id="UP000233766">
    <property type="component" value="Unassembled WGS sequence"/>
</dbReference>
<accession>A0A2N3VHP9</accession>
<dbReference type="OrthoDB" id="4485313at2"/>
<dbReference type="EMBL" id="PJMW01000002">
    <property type="protein sequence ID" value="PKV81136.1"/>
    <property type="molecule type" value="Genomic_DNA"/>
</dbReference>
<dbReference type="AlphaFoldDB" id="A0A2N3VHP9"/>